<accession>A0A3M0GFX3</accession>
<protein>
    <submittedName>
        <fullName evidence="1">Uncharacterized protein</fullName>
    </submittedName>
</protein>
<evidence type="ECO:0000313" key="1">
    <source>
        <dbReference type="EMBL" id="RMB63991.1"/>
    </source>
</evidence>
<dbReference type="AlphaFoldDB" id="A0A3M0GFX3"/>
<reference evidence="1 2" key="1">
    <citation type="submission" date="2018-10" db="EMBL/GenBank/DDBJ databases">
        <title>Dokdonia luteus sp. nov., isolated from sea water.</title>
        <authorList>
            <person name="Zhou L.Y."/>
            <person name="Du Z.J."/>
        </authorList>
    </citation>
    <scope>NUCLEOTIDE SEQUENCE [LARGE SCALE GENOMIC DNA]</scope>
    <source>
        <strain evidence="1 2">SH27</strain>
    </source>
</reference>
<name>A0A3M0GFX3_9FLAO</name>
<organism evidence="1 2">
    <name type="scientific">Dokdonia sinensis</name>
    <dbReference type="NCBI Taxonomy" id="2479847"/>
    <lineage>
        <taxon>Bacteria</taxon>
        <taxon>Pseudomonadati</taxon>
        <taxon>Bacteroidota</taxon>
        <taxon>Flavobacteriia</taxon>
        <taxon>Flavobacteriales</taxon>
        <taxon>Flavobacteriaceae</taxon>
        <taxon>Dokdonia</taxon>
    </lineage>
</organism>
<sequence length="71" mass="7899">MGSSGIFTRKSGFKVGHFTLIRYVLSQRHKAAKKSHSEKESLQAINKTKRSARDILDTLHLSLVTATATEN</sequence>
<keyword evidence="2" id="KW-1185">Reference proteome</keyword>
<dbReference type="EMBL" id="REFV01000001">
    <property type="protein sequence ID" value="RMB63991.1"/>
    <property type="molecule type" value="Genomic_DNA"/>
</dbReference>
<proteinExistence type="predicted"/>
<gene>
    <name evidence="1" type="ORF">EAX61_01005</name>
</gene>
<dbReference type="Proteomes" id="UP000281985">
    <property type="component" value="Unassembled WGS sequence"/>
</dbReference>
<comment type="caution">
    <text evidence="1">The sequence shown here is derived from an EMBL/GenBank/DDBJ whole genome shotgun (WGS) entry which is preliminary data.</text>
</comment>
<evidence type="ECO:0000313" key="2">
    <source>
        <dbReference type="Proteomes" id="UP000281985"/>
    </source>
</evidence>